<dbReference type="PANTHER" id="PTHR47152">
    <property type="entry name" value="SLR2084 PROTEIN-RELATED"/>
    <property type="match status" value="1"/>
</dbReference>
<keyword evidence="2" id="KW-0378">Hydrolase</keyword>
<accession>A0AAE3GNG6</accession>
<gene>
    <name evidence="2" type="ORF">NJ959_01500</name>
</gene>
<reference evidence="2" key="1">
    <citation type="submission" date="2022-06" db="EMBL/GenBank/DDBJ databases">
        <title>New cyanobacteria of genus Symplocastrum in benthos of Lake Baikal.</title>
        <authorList>
            <person name="Sorokovikova E."/>
            <person name="Tikhonova I."/>
            <person name="Krasnopeev A."/>
            <person name="Evseev P."/>
            <person name="Gladkikh A."/>
            <person name="Belykh O."/>
        </authorList>
    </citation>
    <scope>NUCLEOTIDE SEQUENCE</scope>
    <source>
        <strain evidence="2">BBK-W-15</strain>
    </source>
</reference>
<proteinExistence type="predicted"/>
<dbReference type="Gene3D" id="3.90.1570.10">
    <property type="entry name" value="tt1808, chain A"/>
    <property type="match status" value="1"/>
</dbReference>
<evidence type="ECO:0000259" key="1">
    <source>
        <dbReference type="Pfam" id="PF05685"/>
    </source>
</evidence>
<protein>
    <submittedName>
        <fullName evidence="2">Uma2 family endonuclease</fullName>
    </submittedName>
</protein>
<keyword evidence="2" id="KW-0540">Nuclease</keyword>
<keyword evidence="2" id="KW-0255">Endonuclease</keyword>
<dbReference type="InterPro" id="IPR008538">
    <property type="entry name" value="Uma2"/>
</dbReference>
<evidence type="ECO:0000313" key="2">
    <source>
        <dbReference type="EMBL" id="MCP2727149.1"/>
    </source>
</evidence>
<dbReference type="RefSeq" id="WP_254009966.1">
    <property type="nucleotide sequence ID" value="NZ_JAMZMM010000007.1"/>
</dbReference>
<dbReference type="InterPro" id="IPR012296">
    <property type="entry name" value="Nuclease_put_TT1808"/>
</dbReference>
<organism evidence="2 3">
    <name type="scientific">Limnofasciculus baicalensis BBK-W-15</name>
    <dbReference type="NCBI Taxonomy" id="2699891"/>
    <lineage>
        <taxon>Bacteria</taxon>
        <taxon>Bacillati</taxon>
        <taxon>Cyanobacteriota</taxon>
        <taxon>Cyanophyceae</taxon>
        <taxon>Coleofasciculales</taxon>
        <taxon>Coleofasciculaceae</taxon>
        <taxon>Limnofasciculus</taxon>
        <taxon>Limnofasciculus baicalensis</taxon>
    </lineage>
</organism>
<sequence>MVSVIPKPPQIILSGEKRVTLRGLTWQNYQQIITNLPQTRAARLTYDCGTLEISMPLEEHESSRSLIERFMIILIVELGMKVKTMGSTTLDREDLDRGSEPDNAYYIQNQLKVAGRKVNLKQDPPPDLIVEVDITHTDIDKNRLYASMGVPEFWRYNGEELSIYKLGDEGYYIESDRSPTFPIVEKSDLYRFLTEATQDEVEAELNFRQWVREKLEEMP</sequence>
<dbReference type="EMBL" id="JAMZMM010000007">
    <property type="protein sequence ID" value="MCP2727149.1"/>
    <property type="molecule type" value="Genomic_DNA"/>
</dbReference>
<feature type="domain" description="Putative restriction endonuclease" evidence="1">
    <location>
        <begin position="27"/>
        <end position="176"/>
    </location>
</feature>
<dbReference type="CDD" id="cd06260">
    <property type="entry name" value="DUF820-like"/>
    <property type="match status" value="1"/>
</dbReference>
<comment type="caution">
    <text evidence="2">The sequence shown here is derived from an EMBL/GenBank/DDBJ whole genome shotgun (WGS) entry which is preliminary data.</text>
</comment>
<dbReference type="Proteomes" id="UP001204953">
    <property type="component" value="Unassembled WGS sequence"/>
</dbReference>
<evidence type="ECO:0000313" key="3">
    <source>
        <dbReference type="Proteomes" id="UP001204953"/>
    </source>
</evidence>
<dbReference type="AlphaFoldDB" id="A0AAE3GNG6"/>
<dbReference type="Pfam" id="PF05685">
    <property type="entry name" value="Uma2"/>
    <property type="match status" value="1"/>
</dbReference>
<keyword evidence="3" id="KW-1185">Reference proteome</keyword>
<dbReference type="PANTHER" id="PTHR47152:SF1">
    <property type="entry name" value="SLL1186 PROTEIN"/>
    <property type="match status" value="1"/>
</dbReference>
<dbReference type="GO" id="GO:0004519">
    <property type="term" value="F:endonuclease activity"/>
    <property type="evidence" value="ECO:0007669"/>
    <property type="project" value="UniProtKB-KW"/>
</dbReference>
<name>A0AAE3GNG6_9CYAN</name>